<evidence type="ECO:0000313" key="1">
    <source>
        <dbReference type="EMBL" id="JAH07872.1"/>
    </source>
</evidence>
<reference evidence="1" key="1">
    <citation type="submission" date="2014-11" db="EMBL/GenBank/DDBJ databases">
        <authorList>
            <person name="Amaro Gonzalez C."/>
        </authorList>
    </citation>
    <scope>NUCLEOTIDE SEQUENCE</scope>
</reference>
<accession>A0A0E9PUD1</accession>
<organism evidence="1">
    <name type="scientific">Anguilla anguilla</name>
    <name type="common">European freshwater eel</name>
    <name type="synonym">Muraena anguilla</name>
    <dbReference type="NCBI Taxonomy" id="7936"/>
    <lineage>
        <taxon>Eukaryota</taxon>
        <taxon>Metazoa</taxon>
        <taxon>Chordata</taxon>
        <taxon>Craniata</taxon>
        <taxon>Vertebrata</taxon>
        <taxon>Euteleostomi</taxon>
        <taxon>Actinopterygii</taxon>
        <taxon>Neopterygii</taxon>
        <taxon>Teleostei</taxon>
        <taxon>Anguilliformes</taxon>
        <taxon>Anguillidae</taxon>
        <taxon>Anguilla</taxon>
    </lineage>
</organism>
<dbReference type="EMBL" id="GBXM01100705">
    <property type="protein sequence ID" value="JAH07872.1"/>
    <property type="molecule type" value="Transcribed_RNA"/>
</dbReference>
<name>A0A0E9PUD1_ANGAN</name>
<dbReference type="AlphaFoldDB" id="A0A0E9PUD1"/>
<sequence length="43" mass="5264">MQYNTYNSYKLKMLKTVFSIQCRGALIMNFYGRFRLPIFFFLV</sequence>
<proteinExistence type="predicted"/>
<protein>
    <submittedName>
        <fullName evidence="1">Uncharacterized protein</fullName>
    </submittedName>
</protein>
<reference evidence="1" key="2">
    <citation type="journal article" date="2015" name="Fish Shellfish Immunol.">
        <title>Early steps in the European eel (Anguilla anguilla)-Vibrio vulnificus interaction in the gills: Role of the RtxA13 toxin.</title>
        <authorList>
            <person name="Callol A."/>
            <person name="Pajuelo D."/>
            <person name="Ebbesson L."/>
            <person name="Teles M."/>
            <person name="MacKenzie S."/>
            <person name="Amaro C."/>
        </authorList>
    </citation>
    <scope>NUCLEOTIDE SEQUENCE</scope>
</reference>